<dbReference type="InterPro" id="IPR008266">
    <property type="entry name" value="Tyr_kinase_AS"/>
</dbReference>
<comment type="subcellular location">
    <subcellularLocation>
        <location evidence="1">Membrane</location>
        <topology evidence="1">Single-pass membrane protein</topology>
    </subcellularLocation>
</comment>
<dbReference type="InterPro" id="IPR020635">
    <property type="entry name" value="Tyr_kinase_cat_dom"/>
</dbReference>
<keyword evidence="8 15" id="KW-0067">ATP-binding</keyword>
<keyword evidence="2 16" id="KW-0597">Phosphoprotein</keyword>
<keyword evidence="4 16" id="KW-0812">Transmembrane</keyword>
<evidence type="ECO:0000256" key="10">
    <source>
        <dbReference type="ARBA" id="ARBA00023136"/>
    </source>
</evidence>
<reference evidence="20" key="1">
    <citation type="submission" date="2020-07" db="EMBL/GenBank/DDBJ databases">
        <title>Multicomponent nature underlies the extraordinary mechanical properties of spider dragline silk.</title>
        <authorList>
            <person name="Kono N."/>
            <person name="Nakamura H."/>
            <person name="Mori M."/>
            <person name="Yoshida Y."/>
            <person name="Ohtoshi R."/>
            <person name="Malay A.D."/>
            <person name="Moran D.A.P."/>
            <person name="Tomita M."/>
            <person name="Numata K."/>
            <person name="Arakawa K."/>
        </authorList>
    </citation>
    <scope>NUCLEOTIDE SEQUENCE</scope>
</reference>
<evidence type="ECO:0000256" key="4">
    <source>
        <dbReference type="ARBA" id="ARBA00022692"/>
    </source>
</evidence>
<dbReference type="GO" id="GO:0043235">
    <property type="term" value="C:receptor complex"/>
    <property type="evidence" value="ECO:0007669"/>
    <property type="project" value="TreeGrafter"/>
</dbReference>
<gene>
    <name evidence="20" type="primary">ROS1</name>
    <name evidence="20" type="ORF">TNCT_128301</name>
</gene>
<dbReference type="PROSITE" id="PS00109">
    <property type="entry name" value="PROTEIN_KINASE_TYR"/>
    <property type="match status" value="1"/>
</dbReference>
<dbReference type="GO" id="GO:0032006">
    <property type="term" value="P:regulation of TOR signaling"/>
    <property type="evidence" value="ECO:0007669"/>
    <property type="project" value="TreeGrafter"/>
</dbReference>
<dbReference type="Pfam" id="PF07714">
    <property type="entry name" value="PK_Tyr_Ser-Thr"/>
    <property type="match status" value="1"/>
</dbReference>
<dbReference type="GO" id="GO:0007169">
    <property type="term" value="P:cell surface receptor protein tyrosine kinase signaling pathway"/>
    <property type="evidence" value="ECO:0007669"/>
    <property type="project" value="InterPro"/>
</dbReference>
<dbReference type="InterPro" id="IPR000719">
    <property type="entry name" value="Prot_kinase_dom"/>
</dbReference>
<evidence type="ECO:0000256" key="6">
    <source>
        <dbReference type="ARBA" id="ARBA00022741"/>
    </source>
</evidence>
<keyword evidence="13" id="KW-0325">Glycoprotein</keyword>
<dbReference type="SUPFAM" id="SSF56112">
    <property type="entry name" value="Protein kinase-like (PK-like)"/>
    <property type="match status" value="1"/>
</dbReference>
<name>A0A8X6F3S9_TRICU</name>
<dbReference type="OrthoDB" id="65481at2759"/>
<keyword evidence="21" id="KW-1185">Reference proteome</keyword>
<dbReference type="PROSITE" id="PS00107">
    <property type="entry name" value="PROTEIN_KINASE_ATP"/>
    <property type="match status" value="1"/>
</dbReference>
<dbReference type="SMART" id="SM00135">
    <property type="entry name" value="LY"/>
    <property type="match status" value="5"/>
</dbReference>
<keyword evidence="12 16" id="KW-0675">Receptor</keyword>
<evidence type="ECO:0000256" key="3">
    <source>
        <dbReference type="ARBA" id="ARBA00022679"/>
    </source>
</evidence>
<evidence type="ECO:0000259" key="19">
    <source>
        <dbReference type="PROSITE" id="PS50853"/>
    </source>
</evidence>
<dbReference type="InterPro" id="IPR036116">
    <property type="entry name" value="FN3_sf"/>
</dbReference>
<comment type="catalytic activity">
    <reaction evidence="14 16">
        <text>L-tyrosyl-[protein] + ATP = O-phospho-L-tyrosyl-[protein] + ADP + H(+)</text>
        <dbReference type="Rhea" id="RHEA:10596"/>
        <dbReference type="Rhea" id="RHEA-COMP:10136"/>
        <dbReference type="Rhea" id="RHEA-COMP:20101"/>
        <dbReference type="ChEBI" id="CHEBI:15378"/>
        <dbReference type="ChEBI" id="CHEBI:30616"/>
        <dbReference type="ChEBI" id="CHEBI:46858"/>
        <dbReference type="ChEBI" id="CHEBI:61978"/>
        <dbReference type="ChEBI" id="CHEBI:456216"/>
        <dbReference type="EC" id="2.7.10.1"/>
    </reaction>
</comment>
<dbReference type="SMART" id="SM00219">
    <property type="entry name" value="TyrKc"/>
    <property type="match status" value="1"/>
</dbReference>
<dbReference type="InterPro" id="IPR000033">
    <property type="entry name" value="LDLR_classB_rpt"/>
</dbReference>
<feature type="transmembrane region" description="Helical" evidence="17">
    <location>
        <begin position="1922"/>
        <end position="1946"/>
    </location>
</feature>
<evidence type="ECO:0000256" key="16">
    <source>
        <dbReference type="RuleBase" id="RU000312"/>
    </source>
</evidence>
<evidence type="ECO:0000313" key="21">
    <source>
        <dbReference type="Proteomes" id="UP000887116"/>
    </source>
</evidence>
<dbReference type="InterPro" id="IPR001245">
    <property type="entry name" value="Ser-Thr/Tyr_kinase_cat_dom"/>
</dbReference>
<feature type="domain" description="Fibronectin type-III" evidence="19">
    <location>
        <begin position="1078"/>
        <end position="1181"/>
    </location>
</feature>
<accession>A0A8X6F3S9</accession>
<dbReference type="PROSITE" id="PS50853">
    <property type="entry name" value="FN3"/>
    <property type="match status" value="6"/>
</dbReference>
<evidence type="ECO:0000256" key="7">
    <source>
        <dbReference type="ARBA" id="ARBA00022777"/>
    </source>
</evidence>
<dbReference type="Pfam" id="PF00041">
    <property type="entry name" value="fn3"/>
    <property type="match status" value="4"/>
</dbReference>
<dbReference type="InterPro" id="IPR011042">
    <property type="entry name" value="6-blade_b-propeller_TolB-like"/>
</dbReference>
<organism evidence="20 21">
    <name type="scientific">Trichonephila clavata</name>
    <name type="common">Joro spider</name>
    <name type="synonym">Nephila clavata</name>
    <dbReference type="NCBI Taxonomy" id="2740835"/>
    <lineage>
        <taxon>Eukaryota</taxon>
        <taxon>Metazoa</taxon>
        <taxon>Ecdysozoa</taxon>
        <taxon>Arthropoda</taxon>
        <taxon>Chelicerata</taxon>
        <taxon>Arachnida</taxon>
        <taxon>Araneae</taxon>
        <taxon>Araneomorphae</taxon>
        <taxon>Entelegynae</taxon>
        <taxon>Araneoidea</taxon>
        <taxon>Nephilidae</taxon>
        <taxon>Trichonephila</taxon>
    </lineage>
</organism>
<keyword evidence="9 17" id="KW-1133">Transmembrane helix</keyword>
<sequence>MQESTNEINFKVKTDQNSDDEHLDVPCNETCKIDQCREGCNFWTNAISSSCHEVCDEERKLTNKLSFYCTIGCNIAINLYMKAIEDEVGTPAQPYLVAETRTNTSITIEWGRSVYENISYLVQFRYDSHYSDWDYYKPGDIIKEKNSLKIENLHPYTKYRFRVAYILLENYPPLFSWESVAISTLAYGVPSTAPIITCLTAVSCTRVSLSWDPPMFPNGPILSYVLFIEEFSPSGKVTMIKDISDNSNERGLHYMIQNLKPATTYKISLSTRNSFGDGPFDVKNITTLTKRISSSHHTPAYLLFASEHTVLKQGLRMFDQSLVLYKTQSDKVFVTGIAVHVQEDILFLSHSDGEVFSLNMKKGGVVAPPTAMNKLIYTNETETYFSLLSFDWLNNKIYMIKTLAVSGQHQLVRCESNGKSYEVLVKNISRPSDLHVDPLNGYLYMTIMDSLPMHNGGLYRIDLAEFDYGLTDFKKAQLIFSDNHLAAFAVDHKNFRLLLPFYANNSIISLSLDGNDVSDIRENSQTQLYKNIRSLAVHFNLLYWATGNFLYREEFHKKELKYYQNAYSLGKGPFSFLNVYHVDYQPSPLPLNPVESLQALFGFNDTKISWSSPRLLSGQGKGSYKNYLFEVQLLDHSKSLKMVKVNNIDKNLCYINNLLPNTTYSVKVRAYTAGGTGPWSSEFLGNTLKTREERSENKELPYILWGARDGLLKSDFLGSNVAPIVLKINLNNALITDICSFGNNVFINTNSSFVYVYNTFENSLSRLPNITMANSIAIDWLAPKLYFSSAANQMIARSGLSLDSGSMPEALPIITMAKEIAVDSWNAFLYWITPNSVERSRLNGMEHFVYMKHALFSGKHVMGLALNFEVKKIYFLVRSFEGSLLFEACMANDEGISFCKNSEEPEMVASLSEDGLHGPVYYFNNKIFWLHENQKAFVSDLNGKNFAQIKGLGLNGITSLQIIDPMLQSEHTGNIKVVPSPIPEDAVRIKGTHDLFNITWDPVIVTYGKIFYEIIVDDDDEVFSCITNETVFVYPSMKRLSPYTKLSVEIKAFTFYASSKKTIVKLHSPSSIPSNPLQPRIYVTYKASLLNREADIEANFRWSPPSKTNGVILKYRVICWKTVNSTRIPVFDDVIDGKSLQLKRQHLLPNTTYGFKVHAFTAAGMGPPSIIAESVTSIERPVPKLLVANSDSLKMADIDFHEEKLLLGKKTNPASIAYLAEEKKIFYLEEEGSLIVSSIDGTNASLVKHLTYSKGTTLSIDWIGRKLYFTEVQKKDDNICSTVYAVDLSLSYDAKSHTIFNISAIINSLEVEPFSGSLIWTSTIKNNSNLMVSDLDGSNIRPFFNLHSFKDNKGREKPNINCNCTFTSVGEAIAIDNTNISTNISNLKVLFTDGVNILSSDIYGCVCHMLVNATESVNSGLPLPPSSITVDSSNIYWFSKNNIGTIYSKSKVTEVSHPLIAEGKFTHIRSIRAIGPHLQPFPDASCLILKSYINQAQLLSYTFHSLTLYLPHVIRPAFCSRISSPSLLYTVFYWPTKEIDFSNNSCSLESKRKFCKREVKKSYNSTIILENLQAFTMYSIRVAVENYYSGLSTPGPEVVYQTAVGIPSKPINVSAKSVTPQRIDISWEPPLVPNGSPIFYEIHLKVKNSSKGFLSAIFFECGKESSSDLSASISTTESGKNHYITVRAYSADCEMYSDSEEIILFALEPPNNITMIEAMSRSLELSWTSPDHDSILNHFLEFSQKDEQEKWKLASNITDTEPSTVNLFLIDNLVPKTKYNFRLVLTYILTHTEEREKFVEFIWPDTFNFEFSTTGDVPSPPGKPEVKQVVKDVFQLFWPDSINYGFHDLIYEIDIRSDDSIWTHCTNSSVTTWIVNNLSDNIHYEFRIRAINEFGSSEYTYSEKKFLVPQAGALIEKAEEPFGIVIALCVSSVILLSVFVASFYMIHLKKEKCKSILQATEIPDLELATLQELPLHANFVHQTNALYNLHDLPSDEELLGLPQYKREQIMVTKYLGSGAFGEVFEGLAFLTETSMSIKVAIKTLKKGSTEHEKEEFLKEAKLMSNFKHDHILQLVGVCFDSNPNFLLLELMEGGDLLSFLRSNRPTVFENSNLMLDDLIKICIDVAKGCKYLEDMHFVHRDLAARNCLVSSYEREYRIVKIGDFGLARDVYKSDYYRKEGEGLLPVRWMAPESLVYGVFTTQSDVWAFGILLWEVITLGMQPYPARTNMEVLNYVRAGGRLDKPENCPDELHEIMTDCWIFDAENRPTFCSCLHVLEELRNKLASSSIAIPSVYNFDYFSQGNVGFDNLGYCGSSLNASVSTSENSTYSVATAGTYIGRYDPQDDDKLLERDQNFDSRSTQSDPPTLSEIMLETDLLSMRRSLSWTNVMLRSSENHTSSATRVSTKPNPKFATNKYLELLGDNEDSDGYQLPLQLLKTQKQALSTSEKRHDLANVTSISSNQIKPLSSNCLTLNPESLSSDNDFLSERVHKRSPVIHELNLVLESHSVSTANSENSWLEGEDCDNWSFSTASTATCPMDVSLNSIDSCEVSALSSMAGISINHSSKSSFC</sequence>
<dbReference type="Proteomes" id="UP000887116">
    <property type="component" value="Unassembled WGS sequence"/>
</dbReference>
<feature type="domain" description="Fibronectin type-III" evidence="19">
    <location>
        <begin position="587"/>
        <end position="693"/>
    </location>
</feature>
<evidence type="ECO:0000256" key="11">
    <source>
        <dbReference type="ARBA" id="ARBA00023137"/>
    </source>
</evidence>
<feature type="domain" description="Fibronectin type-III" evidence="19">
    <location>
        <begin position="1609"/>
        <end position="1710"/>
    </location>
</feature>
<evidence type="ECO:0000259" key="18">
    <source>
        <dbReference type="PROSITE" id="PS50011"/>
    </source>
</evidence>
<feature type="domain" description="Protein kinase" evidence="18">
    <location>
        <begin position="2009"/>
        <end position="2279"/>
    </location>
</feature>
<dbReference type="Gene3D" id="2.120.10.30">
    <property type="entry name" value="TolB, C-terminal domain"/>
    <property type="match status" value="3"/>
</dbReference>
<feature type="domain" description="Fibronectin type-III" evidence="19">
    <location>
        <begin position="90"/>
        <end position="187"/>
    </location>
</feature>
<evidence type="ECO:0000256" key="2">
    <source>
        <dbReference type="ARBA" id="ARBA00022553"/>
    </source>
</evidence>
<dbReference type="SUPFAM" id="SSF49265">
    <property type="entry name" value="Fibronectin type III"/>
    <property type="match status" value="5"/>
</dbReference>
<dbReference type="InterPro" id="IPR011009">
    <property type="entry name" value="Kinase-like_dom_sf"/>
</dbReference>
<evidence type="ECO:0000313" key="20">
    <source>
        <dbReference type="EMBL" id="GFQ68876.1"/>
    </source>
</evidence>
<dbReference type="InterPro" id="IPR002011">
    <property type="entry name" value="Tyr_kinase_rcpt_2_CS"/>
</dbReference>
<keyword evidence="5" id="KW-0677">Repeat</keyword>
<feature type="domain" description="Fibronectin type-III" evidence="19">
    <location>
        <begin position="193"/>
        <end position="292"/>
    </location>
</feature>
<dbReference type="FunFam" id="1.10.510.10:FF:000341">
    <property type="entry name" value="Tyrosine-protein kinase receptor"/>
    <property type="match status" value="1"/>
</dbReference>
<evidence type="ECO:0000256" key="13">
    <source>
        <dbReference type="ARBA" id="ARBA00023180"/>
    </source>
</evidence>
<feature type="domain" description="Fibronectin type-III" evidence="19">
    <location>
        <begin position="1820"/>
        <end position="1911"/>
    </location>
</feature>
<proteinExistence type="inferred from homology"/>
<evidence type="ECO:0000256" key="5">
    <source>
        <dbReference type="ARBA" id="ARBA00022737"/>
    </source>
</evidence>
<dbReference type="CDD" id="cd00063">
    <property type="entry name" value="FN3"/>
    <property type="match status" value="7"/>
</dbReference>
<keyword evidence="7 20" id="KW-0418">Kinase</keyword>
<comment type="similarity">
    <text evidence="16">Belongs to the protein kinase superfamily. Tyr protein kinase family. Insulin receptor subfamily.</text>
</comment>
<evidence type="ECO:0000256" key="1">
    <source>
        <dbReference type="ARBA" id="ARBA00004167"/>
    </source>
</evidence>
<dbReference type="Gene3D" id="2.60.40.10">
    <property type="entry name" value="Immunoglobulins"/>
    <property type="match status" value="7"/>
</dbReference>
<dbReference type="InterPro" id="IPR050122">
    <property type="entry name" value="RTK"/>
</dbReference>
<evidence type="ECO:0000256" key="8">
    <source>
        <dbReference type="ARBA" id="ARBA00022840"/>
    </source>
</evidence>
<dbReference type="SMART" id="SM00060">
    <property type="entry name" value="FN3"/>
    <property type="match status" value="8"/>
</dbReference>
<dbReference type="Gene3D" id="1.10.510.10">
    <property type="entry name" value="Transferase(Phosphotransferase) domain 1"/>
    <property type="match status" value="1"/>
</dbReference>
<evidence type="ECO:0000256" key="14">
    <source>
        <dbReference type="ARBA" id="ARBA00051243"/>
    </source>
</evidence>
<evidence type="ECO:0000256" key="15">
    <source>
        <dbReference type="PROSITE-ProRule" id="PRU10141"/>
    </source>
</evidence>
<dbReference type="PRINTS" id="PR00109">
    <property type="entry name" value="TYRKINASE"/>
</dbReference>
<comment type="caution">
    <text evidence="20">The sequence shown here is derived from an EMBL/GenBank/DDBJ whole genome shotgun (WGS) entry which is preliminary data.</text>
</comment>
<evidence type="ECO:0000256" key="17">
    <source>
        <dbReference type="SAM" id="Phobius"/>
    </source>
</evidence>
<evidence type="ECO:0000256" key="9">
    <source>
        <dbReference type="ARBA" id="ARBA00022989"/>
    </source>
</evidence>
<evidence type="ECO:0000256" key="12">
    <source>
        <dbReference type="ARBA" id="ARBA00023170"/>
    </source>
</evidence>
<keyword evidence="3" id="KW-0808">Transferase</keyword>
<dbReference type="PANTHER" id="PTHR24416:SF527">
    <property type="entry name" value="PROTO-ONCOGENE TYROSINE-PROTEIN KINASE ROS"/>
    <property type="match status" value="1"/>
</dbReference>
<dbReference type="InterPro" id="IPR003961">
    <property type="entry name" value="FN3_dom"/>
</dbReference>
<keyword evidence="6 15" id="KW-0547">Nucleotide-binding</keyword>
<keyword evidence="11" id="KW-0829">Tyrosine-protein kinase</keyword>
<dbReference type="GO" id="GO:0005524">
    <property type="term" value="F:ATP binding"/>
    <property type="evidence" value="ECO:0007669"/>
    <property type="project" value="UniProtKB-UniRule"/>
</dbReference>
<dbReference type="PROSITE" id="PS00239">
    <property type="entry name" value="RECEPTOR_TYR_KIN_II"/>
    <property type="match status" value="1"/>
</dbReference>
<dbReference type="InterPro" id="IPR017441">
    <property type="entry name" value="Protein_kinase_ATP_BS"/>
</dbReference>
<dbReference type="SUPFAM" id="SSF63825">
    <property type="entry name" value="YWTD domain"/>
    <property type="match status" value="3"/>
</dbReference>
<dbReference type="PROSITE" id="PS50011">
    <property type="entry name" value="PROTEIN_KINASE_DOM"/>
    <property type="match status" value="1"/>
</dbReference>
<dbReference type="GO" id="GO:0004714">
    <property type="term" value="F:transmembrane receptor protein tyrosine kinase activity"/>
    <property type="evidence" value="ECO:0007669"/>
    <property type="project" value="UniProtKB-EC"/>
</dbReference>
<keyword evidence="10 17" id="KW-0472">Membrane</keyword>
<dbReference type="GO" id="GO:0005886">
    <property type="term" value="C:plasma membrane"/>
    <property type="evidence" value="ECO:0007669"/>
    <property type="project" value="TreeGrafter"/>
</dbReference>
<dbReference type="EC" id="2.7.10.1" evidence="16"/>
<feature type="binding site" evidence="15">
    <location>
        <position position="2042"/>
    </location>
    <ligand>
        <name>ATP</name>
        <dbReference type="ChEBI" id="CHEBI:30616"/>
    </ligand>
</feature>
<dbReference type="Gene3D" id="3.30.200.20">
    <property type="entry name" value="Phosphorylase Kinase, domain 1"/>
    <property type="match status" value="1"/>
</dbReference>
<dbReference type="EMBL" id="BMAO01020642">
    <property type="protein sequence ID" value="GFQ68876.1"/>
    <property type="molecule type" value="Genomic_DNA"/>
</dbReference>
<dbReference type="PANTHER" id="PTHR24416">
    <property type="entry name" value="TYROSINE-PROTEIN KINASE RECEPTOR"/>
    <property type="match status" value="1"/>
</dbReference>
<dbReference type="InterPro" id="IPR013783">
    <property type="entry name" value="Ig-like_fold"/>
</dbReference>
<protein>
    <recommendedName>
        <fullName evidence="16">Tyrosine-protein kinase receptor</fullName>
        <ecNumber evidence="16">2.7.10.1</ecNumber>
    </recommendedName>
</protein>